<dbReference type="Proteomes" id="UP000406184">
    <property type="component" value="Unassembled WGS sequence"/>
</dbReference>
<dbReference type="AlphaFoldDB" id="A0A564SXF6"/>
<gene>
    <name evidence="1" type="ORF">FPPS064S07_00034</name>
</gene>
<evidence type="ECO:0008006" key="3">
    <source>
        <dbReference type="Google" id="ProtNLM"/>
    </source>
</evidence>
<reference evidence="1 2" key="1">
    <citation type="submission" date="2019-07" db="EMBL/GenBank/DDBJ databases">
        <authorList>
            <person name="Hibberd C M."/>
            <person name="Gehrig L. J."/>
            <person name="Chang H.-W."/>
            <person name="Venkatesh S."/>
        </authorList>
    </citation>
    <scope>NUCLEOTIDE SEQUENCE [LARGE SCALE GENOMIC DNA]</scope>
    <source>
        <strain evidence="1">Faecalibacterium_prausnitzii_JG_BgPS064</strain>
    </source>
</reference>
<organism evidence="1 2">
    <name type="scientific">Faecalibacterium prausnitzii</name>
    <dbReference type="NCBI Taxonomy" id="853"/>
    <lineage>
        <taxon>Bacteria</taxon>
        <taxon>Bacillati</taxon>
        <taxon>Bacillota</taxon>
        <taxon>Clostridia</taxon>
        <taxon>Eubacteriales</taxon>
        <taxon>Oscillospiraceae</taxon>
        <taxon>Faecalibacterium</taxon>
    </lineage>
</organism>
<dbReference type="RefSeq" id="WP_158398294.1">
    <property type="nucleotide sequence ID" value="NZ_CABHMY010000089.1"/>
</dbReference>
<evidence type="ECO:0000313" key="2">
    <source>
        <dbReference type="Proteomes" id="UP000406184"/>
    </source>
</evidence>
<keyword evidence="2" id="KW-1185">Reference proteome</keyword>
<protein>
    <recommendedName>
        <fullName evidence="3">ImmA/IrrE family metallo-endopeptidase</fullName>
    </recommendedName>
</protein>
<evidence type="ECO:0000313" key="1">
    <source>
        <dbReference type="EMBL" id="VUW99652.1"/>
    </source>
</evidence>
<accession>A0A564SXF6</accession>
<sequence length="180" mass="21154">MTGYKKYFDAYCREHGLNLYLSFEMPAGYKTAKGTFDASSRTVFINAEGLDKEPEYERMFYLFHELRHASQYLEPERFNETINRSVQYIIMFDGTCYKLVENHYLKCKLEGSEGYFTSLYLGQPHEVDANTFAYEQTRKICGDSAGLKELFDFWMPRQVILKGTYDRIFSLIDEKTKGMT</sequence>
<proteinExistence type="predicted"/>
<name>A0A564SXF6_9FIRM</name>
<dbReference type="EMBL" id="CABHMY010000089">
    <property type="protein sequence ID" value="VUW99652.1"/>
    <property type="molecule type" value="Genomic_DNA"/>
</dbReference>